<keyword evidence="1" id="KW-0560">Oxidoreductase</keyword>
<name>A0ABP8S378_9PSEU</name>
<dbReference type="InterPro" id="IPR011251">
    <property type="entry name" value="Luciferase-like_dom"/>
</dbReference>
<evidence type="ECO:0000313" key="3">
    <source>
        <dbReference type="EMBL" id="GAA4559050.1"/>
    </source>
</evidence>
<evidence type="ECO:0000313" key="4">
    <source>
        <dbReference type="Proteomes" id="UP001501598"/>
    </source>
</evidence>
<dbReference type="PANTHER" id="PTHR43244:SF1">
    <property type="entry name" value="5,10-METHYLENETETRAHYDROMETHANOPTERIN REDUCTASE"/>
    <property type="match status" value="1"/>
</dbReference>
<evidence type="ECO:0000256" key="1">
    <source>
        <dbReference type="ARBA" id="ARBA00023002"/>
    </source>
</evidence>
<feature type="domain" description="Luciferase-like" evidence="2">
    <location>
        <begin position="2"/>
        <end position="101"/>
    </location>
</feature>
<evidence type="ECO:0000259" key="2">
    <source>
        <dbReference type="Pfam" id="PF00296"/>
    </source>
</evidence>
<reference evidence="4" key="1">
    <citation type="journal article" date="2019" name="Int. J. Syst. Evol. Microbiol.">
        <title>The Global Catalogue of Microorganisms (GCM) 10K type strain sequencing project: providing services to taxonomists for standard genome sequencing and annotation.</title>
        <authorList>
            <consortium name="The Broad Institute Genomics Platform"/>
            <consortium name="The Broad Institute Genome Sequencing Center for Infectious Disease"/>
            <person name="Wu L."/>
            <person name="Ma J."/>
        </authorList>
    </citation>
    <scope>NUCLEOTIDE SEQUENCE [LARGE SCALE GENOMIC DNA]</scope>
    <source>
        <strain evidence="4">JCM 17906</strain>
    </source>
</reference>
<keyword evidence="4" id="KW-1185">Reference proteome</keyword>
<accession>A0ABP8S378</accession>
<protein>
    <recommendedName>
        <fullName evidence="2">Luciferase-like domain-containing protein</fullName>
    </recommendedName>
</protein>
<dbReference type="CDD" id="cd01097">
    <property type="entry name" value="Tetrahydromethanopterin_reductase"/>
    <property type="match status" value="1"/>
</dbReference>
<sequence>MLGVGSGEALNEHVLGDAWPSVGQRLAMLEEAVDLIRLLHRGEQISHHGEFYEVQEARISTLPERPVPIHVSGFGPQATALAGRIGDGCCTVQPDAELVRTFRENGGGDDPEAHLERVRSYLDAGVDEVDVQQVGADHEGFFRAWGEQILPKLR</sequence>
<comment type="caution">
    <text evidence="3">The sequence shown here is derived from an EMBL/GenBank/DDBJ whole genome shotgun (WGS) entry which is preliminary data.</text>
</comment>
<dbReference type="PANTHER" id="PTHR43244">
    <property type="match status" value="1"/>
</dbReference>
<dbReference type="Gene3D" id="3.20.20.30">
    <property type="entry name" value="Luciferase-like domain"/>
    <property type="match status" value="1"/>
</dbReference>
<dbReference type="Proteomes" id="UP001501598">
    <property type="component" value="Unassembled WGS sequence"/>
</dbReference>
<dbReference type="InterPro" id="IPR036661">
    <property type="entry name" value="Luciferase-like_sf"/>
</dbReference>
<dbReference type="SUPFAM" id="SSF51679">
    <property type="entry name" value="Bacterial luciferase-like"/>
    <property type="match status" value="1"/>
</dbReference>
<dbReference type="Pfam" id="PF00296">
    <property type="entry name" value="Bac_luciferase"/>
    <property type="match status" value="1"/>
</dbReference>
<gene>
    <name evidence="3" type="ORF">GCM10023175_66280</name>
</gene>
<proteinExistence type="predicted"/>
<dbReference type="EMBL" id="BAABGT010000117">
    <property type="protein sequence ID" value="GAA4559050.1"/>
    <property type="molecule type" value="Genomic_DNA"/>
</dbReference>
<dbReference type="InterPro" id="IPR050564">
    <property type="entry name" value="F420-G6PD/mer"/>
</dbReference>
<organism evidence="3 4">
    <name type="scientific">Pseudonocardia xishanensis</name>
    <dbReference type="NCBI Taxonomy" id="630995"/>
    <lineage>
        <taxon>Bacteria</taxon>
        <taxon>Bacillati</taxon>
        <taxon>Actinomycetota</taxon>
        <taxon>Actinomycetes</taxon>
        <taxon>Pseudonocardiales</taxon>
        <taxon>Pseudonocardiaceae</taxon>
        <taxon>Pseudonocardia</taxon>
    </lineage>
</organism>